<proteinExistence type="predicted"/>
<comment type="caution">
    <text evidence="1">The sequence shown here is derived from an EMBL/GenBank/DDBJ whole genome shotgun (WGS) entry which is preliminary data.</text>
</comment>
<accession>A0A0R3CHY0</accession>
<organism evidence="1 2">
    <name type="scientific">Bradyrhizobium yuanmingense</name>
    <dbReference type="NCBI Taxonomy" id="108015"/>
    <lineage>
        <taxon>Bacteria</taxon>
        <taxon>Pseudomonadati</taxon>
        <taxon>Pseudomonadota</taxon>
        <taxon>Alphaproteobacteria</taxon>
        <taxon>Hyphomicrobiales</taxon>
        <taxon>Nitrobacteraceae</taxon>
        <taxon>Bradyrhizobium</taxon>
    </lineage>
</organism>
<sequence length="131" mass="14485">MSLPRFRPSQLEAEFFTDDLILRPLGSPPRELGTIAFASRHAFFEAELLGMHEVPHRVIVDLQAASGKLGNEPAYGEIAVPDSLRQPDHLLARNRLRFVATDLTWLNAAGLIDRFIQPMAVLIATPNCLAA</sequence>
<dbReference type="EMBL" id="LJYF01000025">
    <property type="protein sequence ID" value="KRP97199.1"/>
    <property type="molecule type" value="Genomic_DNA"/>
</dbReference>
<protein>
    <submittedName>
        <fullName evidence="1">Uncharacterized protein</fullName>
    </submittedName>
</protein>
<reference evidence="1 2" key="1">
    <citation type="submission" date="2015-09" db="EMBL/GenBank/DDBJ databases">
        <title>Draft Genome Sequence of the Strain BR 3267 (Bradyrhizobium yuanmingense) recommended as inoculant for cowpea in Brazil.</title>
        <authorList>
            <person name="Simoes-Araujo J.L."/>
            <person name="Zilli J.E."/>
        </authorList>
    </citation>
    <scope>NUCLEOTIDE SEQUENCE [LARGE SCALE GENOMIC DNA]</scope>
    <source>
        <strain evidence="1 2">BR3267</strain>
    </source>
</reference>
<name>A0A0R3CHY0_9BRAD</name>
<evidence type="ECO:0000313" key="1">
    <source>
        <dbReference type="EMBL" id="KRP97199.1"/>
    </source>
</evidence>
<gene>
    <name evidence="1" type="ORF">AOQ72_17315</name>
</gene>
<evidence type="ECO:0000313" key="2">
    <source>
        <dbReference type="Proteomes" id="UP000051380"/>
    </source>
</evidence>
<dbReference type="AlphaFoldDB" id="A0A0R3CHY0"/>
<dbReference type="Proteomes" id="UP000051380">
    <property type="component" value="Unassembled WGS sequence"/>
</dbReference>